<dbReference type="Proteomes" id="UP000254764">
    <property type="component" value="Unassembled WGS sequence"/>
</dbReference>
<gene>
    <name evidence="1" type="ORF">RHIZ70_3705</name>
</gene>
<dbReference type="EMBL" id="UEYP01000006">
    <property type="protein sequence ID" value="SSC67997.1"/>
    <property type="molecule type" value="Genomic_DNA"/>
</dbReference>
<proteinExistence type="predicted"/>
<evidence type="ECO:0000313" key="2">
    <source>
        <dbReference type="Proteomes" id="UP000254764"/>
    </source>
</evidence>
<dbReference type="Pfam" id="PF05521">
    <property type="entry name" value="Phage_HCP"/>
    <property type="match status" value="1"/>
</dbReference>
<dbReference type="OrthoDB" id="7570189at2"/>
<dbReference type="AlphaFoldDB" id="A0A376AK05"/>
<evidence type="ECO:0008006" key="3">
    <source>
        <dbReference type="Google" id="ProtNLM"/>
    </source>
</evidence>
<accession>A0A376AK05</accession>
<dbReference type="InterPro" id="IPR038666">
    <property type="entry name" value="SSP1_head-tail_sf"/>
</dbReference>
<dbReference type="RefSeq" id="WP_115670552.1">
    <property type="nucleotide sequence ID" value="NZ_UEYP01000006.1"/>
</dbReference>
<name>A0A376AK05_9HYPH</name>
<protein>
    <recommendedName>
        <fullName evidence="3">Phage head-tail adaptor</fullName>
    </recommendedName>
</protein>
<evidence type="ECO:0000313" key="1">
    <source>
        <dbReference type="EMBL" id="SSC67997.1"/>
    </source>
</evidence>
<sequence length="111" mass="12309">MALIDFDPGALTARLRLERLVENPDGQGGATVDFEAVADLWARIEPLAAEVEEVAGAGRVIVTHHVWLRFRADVAAGMRLIKGTRRFAIESVRDPDETGRLLLCRCREEGR</sequence>
<dbReference type="Gene3D" id="2.40.10.270">
    <property type="entry name" value="Bacteriophage SPP1 head-tail adaptor protein"/>
    <property type="match status" value="1"/>
</dbReference>
<dbReference type="InterPro" id="IPR008767">
    <property type="entry name" value="Phage_SPP1_head-tail_adaptor"/>
</dbReference>
<organism evidence="1 2">
    <name type="scientific">Ciceribacter selenitireducens ATCC BAA-1503</name>
    <dbReference type="NCBI Taxonomy" id="1336235"/>
    <lineage>
        <taxon>Bacteria</taxon>
        <taxon>Pseudomonadati</taxon>
        <taxon>Pseudomonadota</taxon>
        <taxon>Alphaproteobacteria</taxon>
        <taxon>Hyphomicrobiales</taxon>
        <taxon>Rhizobiaceae</taxon>
        <taxon>Ciceribacter</taxon>
    </lineage>
</organism>
<keyword evidence="2" id="KW-1185">Reference proteome</keyword>
<dbReference type="STRING" id="1336235.GCA_000518785_01456"/>
<dbReference type="NCBIfam" id="TIGR01563">
    <property type="entry name" value="gp16_SPP1"/>
    <property type="match status" value="1"/>
</dbReference>
<reference evidence="2" key="1">
    <citation type="submission" date="2018-07" db="EMBL/GenBank/DDBJ databases">
        <authorList>
            <person name="Peiro R."/>
            <person name="Begona"/>
            <person name="Cbmso G."/>
            <person name="Lopez M."/>
            <person name="Gonzalez S."/>
        </authorList>
    </citation>
    <scope>NUCLEOTIDE SEQUENCE [LARGE SCALE GENOMIC DNA]</scope>
</reference>